<reference evidence="3" key="1">
    <citation type="journal article" date="2019" name="Int. J. Syst. Evol. Microbiol.">
        <title>The Global Catalogue of Microorganisms (GCM) 10K type strain sequencing project: providing services to taxonomists for standard genome sequencing and annotation.</title>
        <authorList>
            <consortium name="The Broad Institute Genomics Platform"/>
            <consortium name="The Broad Institute Genome Sequencing Center for Infectious Disease"/>
            <person name="Wu L."/>
            <person name="Ma J."/>
        </authorList>
    </citation>
    <scope>NUCLEOTIDE SEQUENCE [LARGE SCALE GENOMIC DNA]</scope>
    <source>
        <strain evidence="3">CCUG 56108</strain>
    </source>
</reference>
<feature type="chain" id="PRO_5047383597" evidence="1">
    <location>
        <begin position="25"/>
        <end position="324"/>
    </location>
</feature>
<dbReference type="RefSeq" id="WP_238205507.1">
    <property type="nucleotide sequence ID" value="NZ_JBHTND010000008.1"/>
</dbReference>
<evidence type="ECO:0000313" key="3">
    <source>
        <dbReference type="Proteomes" id="UP001597176"/>
    </source>
</evidence>
<evidence type="ECO:0000256" key="1">
    <source>
        <dbReference type="SAM" id="SignalP"/>
    </source>
</evidence>
<protein>
    <submittedName>
        <fullName evidence="2">TorF family putative porin</fullName>
    </submittedName>
</protein>
<evidence type="ECO:0000313" key="2">
    <source>
        <dbReference type="EMBL" id="MFD1301590.1"/>
    </source>
</evidence>
<dbReference type="EMBL" id="JBHTND010000008">
    <property type="protein sequence ID" value="MFD1301590.1"/>
    <property type="molecule type" value="Genomic_DNA"/>
</dbReference>
<gene>
    <name evidence="2" type="ORF">ACFQ4G_08335</name>
</gene>
<dbReference type="Pfam" id="PF09694">
    <property type="entry name" value="Gcw_chp"/>
    <property type="match status" value="1"/>
</dbReference>
<sequence>MRRLTTSILALGTLAGLAVSPASSADLAIPKAMPVEAKAADPLIGFSFGSRYQTDYNFRGVSQSNLQGSYQTFFEAQFFNNFAYAGFATYQVRLPTKPDMEFDLVAGIRPTFDKFAFDLGILYYFYPNEQQLFNNNGSPFTTRNTDYYEAAGKMLYTATDALTVGTNVFFSPNFLGTHANSTYASGTLAYTLPATFFPFLPEAYAGGFSLSSELGYFFLGSAKSSATGFDAGIGRFTSFNLPSYLYGNVGLSYTYKNIVLDVRYHNTDLTKTECAAFTGDFRQITNGGTSKWCGDAVIGSITFQTSTAAPGIYAEPGGFLNLFR</sequence>
<accession>A0ABW3WXA0</accession>
<dbReference type="InterPro" id="IPR010239">
    <property type="entry name" value="CHP02001"/>
</dbReference>
<comment type="caution">
    <text evidence="2">The sequence shown here is derived from an EMBL/GenBank/DDBJ whole genome shotgun (WGS) entry which is preliminary data.</text>
</comment>
<keyword evidence="3" id="KW-1185">Reference proteome</keyword>
<feature type="signal peptide" evidence="1">
    <location>
        <begin position="1"/>
        <end position="24"/>
    </location>
</feature>
<name>A0ABW3WXA0_9HYPH</name>
<organism evidence="2 3">
    <name type="scientific">Methylobacterium marchantiae</name>
    <dbReference type="NCBI Taxonomy" id="600331"/>
    <lineage>
        <taxon>Bacteria</taxon>
        <taxon>Pseudomonadati</taxon>
        <taxon>Pseudomonadota</taxon>
        <taxon>Alphaproteobacteria</taxon>
        <taxon>Hyphomicrobiales</taxon>
        <taxon>Methylobacteriaceae</taxon>
        <taxon>Methylobacterium</taxon>
    </lineage>
</organism>
<keyword evidence="1" id="KW-0732">Signal</keyword>
<dbReference type="Proteomes" id="UP001597176">
    <property type="component" value="Unassembled WGS sequence"/>
</dbReference>
<proteinExistence type="predicted"/>